<evidence type="ECO:0000313" key="5">
    <source>
        <dbReference type="EMBL" id="VAW26662.1"/>
    </source>
</evidence>
<dbReference type="InterPro" id="IPR006674">
    <property type="entry name" value="HD_domain"/>
</dbReference>
<name>A0A3B0UJR2_9ZZZZ</name>
<dbReference type="Pfam" id="PF07697">
    <property type="entry name" value="7TMR-HDED"/>
    <property type="match status" value="1"/>
</dbReference>
<dbReference type="Pfam" id="PF07698">
    <property type="entry name" value="7TM-7TMR_HD"/>
    <property type="match status" value="1"/>
</dbReference>
<feature type="transmembrane region" description="Helical" evidence="1">
    <location>
        <begin position="353"/>
        <end position="369"/>
    </location>
</feature>
<dbReference type="InterPro" id="IPR006675">
    <property type="entry name" value="HDIG_dom"/>
</dbReference>
<feature type="domain" description="HD" evidence="2">
    <location>
        <begin position="485"/>
        <end position="547"/>
    </location>
</feature>
<reference evidence="5" key="1">
    <citation type="submission" date="2018-06" db="EMBL/GenBank/DDBJ databases">
        <authorList>
            <person name="Zhirakovskaya E."/>
        </authorList>
    </citation>
    <scope>NUCLEOTIDE SEQUENCE</scope>
</reference>
<feature type="transmembrane region" description="Helical" evidence="1">
    <location>
        <begin position="273"/>
        <end position="295"/>
    </location>
</feature>
<protein>
    <submittedName>
        <fullName evidence="5">Membrane protein containing HD superfamily hydrolase domain, YQFF ortholog</fullName>
    </submittedName>
</protein>
<keyword evidence="1" id="KW-0472">Membrane</keyword>
<keyword evidence="1" id="KW-1133">Transmembrane helix</keyword>
<dbReference type="Pfam" id="PF01966">
    <property type="entry name" value="HD"/>
    <property type="match status" value="1"/>
</dbReference>
<dbReference type="EMBL" id="UOET01000049">
    <property type="protein sequence ID" value="VAW26662.1"/>
    <property type="molecule type" value="Genomic_DNA"/>
</dbReference>
<keyword evidence="5" id="KW-0378">Hydrolase</keyword>
<feature type="non-terminal residue" evidence="5">
    <location>
        <position position="555"/>
    </location>
</feature>
<proteinExistence type="predicted"/>
<dbReference type="Gene3D" id="1.10.3210.10">
    <property type="entry name" value="Hypothetical protein af1432"/>
    <property type="match status" value="1"/>
</dbReference>
<feature type="domain" description="Metal-dependent phosphohydrolase 7TM extracellular" evidence="3">
    <location>
        <begin position="51"/>
        <end position="257"/>
    </location>
</feature>
<accession>A0A3B0UJR2</accession>
<feature type="transmembrane region" description="Helical" evidence="1">
    <location>
        <begin position="331"/>
        <end position="348"/>
    </location>
</feature>
<feature type="transmembrane region" description="Helical" evidence="1">
    <location>
        <begin position="399"/>
        <end position="419"/>
    </location>
</feature>
<sequence length="555" mass="64033">MKSLFPKLQQYSYDLLKILTFVVAVVIVVAVSPRERIFKYEFSLGKPWKHKDLYAPFDFSILKTEKQLSKERQEVLKNLKPYFQFDEQGTKAGRAKLIKTFGENWRFISPKMDSLVSHQDSMTYLDALLSVYDQVERGIIRLDPILEGKDKTFQIKLIRNNEVKDYNLSQLYTIKEADEYAINYLRQLNSADSVMLFKLIDNALVQNVIYDQKKTDLMRQELISKISPTVGLVQKGELIISQGELVTMQKYQQLVSLKREYEQEIGNSRAWKFVYTGRIILISLLFLIEMLFLMTFMPSIYKELRKLHLLVGTQVLLLVISFFIFSYYPSWSYLIPYAILPVIGAVFLDRRGTLVVYLITLMLLGFYAPNSFEFFYTQFTAGFVAILSVGQLSKRWHLVRISILVFIAYILVYFSMLLVQEASFSNISARFILMLGGSSLLILLAFPLIFVYEKIFGMVTQLTLLELSNTNNPLLRELAEKAPGTFQHSMQVANLASEVLYVIGGDALLVRTGSLYHDIGKMKHPLFFVENQPEGYNPHDELSYEESARIIVGHV</sequence>
<dbReference type="InterPro" id="IPR003607">
    <property type="entry name" value="HD/PDEase_dom"/>
</dbReference>
<evidence type="ECO:0000259" key="4">
    <source>
        <dbReference type="Pfam" id="PF07698"/>
    </source>
</evidence>
<dbReference type="InterPro" id="IPR011624">
    <property type="entry name" value="Metal-dep_PHydrolase_7TM_extra"/>
</dbReference>
<dbReference type="PANTHER" id="PTHR36442">
    <property type="entry name" value="CYCLIC-DI-AMP PHOSPHODIESTERASE PGPH"/>
    <property type="match status" value="1"/>
</dbReference>
<dbReference type="NCBIfam" id="TIGR00277">
    <property type="entry name" value="HDIG"/>
    <property type="match status" value="1"/>
</dbReference>
<dbReference type="CDD" id="cd00077">
    <property type="entry name" value="HDc"/>
    <property type="match status" value="1"/>
</dbReference>
<evidence type="ECO:0000259" key="3">
    <source>
        <dbReference type="Pfam" id="PF07697"/>
    </source>
</evidence>
<dbReference type="InterPro" id="IPR052722">
    <property type="entry name" value="PgpH_phosphodiesterase"/>
</dbReference>
<keyword evidence="1" id="KW-0812">Transmembrane</keyword>
<feature type="transmembrane region" description="Helical" evidence="1">
    <location>
        <begin position="431"/>
        <end position="452"/>
    </location>
</feature>
<feature type="transmembrane region" description="Helical" evidence="1">
    <location>
        <begin position="12"/>
        <end position="31"/>
    </location>
</feature>
<dbReference type="GO" id="GO:0016787">
    <property type="term" value="F:hydrolase activity"/>
    <property type="evidence" value="ECO:0007669"/>
    <property type="project" value="UniProtKB-KW"/>
</dbReference>
<dbReference type="InterPro" id="IPR011621">
    <property type="entry name" value="Metal-dep_PHydrolase_7TM_intra"/>
</dbReference>
<dbReference type="AlphaFoldDB" id="A0A3B0UJR2"/>
<gene>
    <name evidence="5" type="ORF">MNBD_BACTEROID07-1417</name>
</gene>
<dbReference type="PANTHER" id="PTHR36442:SF1">
    <property type="entry name" value="CYCLIC-DI-AMP PHOSPHODIESTERASE PGPH"/>
    <property type="match status" value="1"/>
</dbReference>
<feature type="domain" description="Metal-dependent phosphohydrolase 7TM intracellular" evidence="4">
    <location>
        <begin position="274"/>
        <end position="460"/>
    </location>
</feature>
<dbReference type="SUPFAM" id="SSF109604">
    <property type="entry name" value="HD-domain/PDEase-like"/>
    <property type="match status" value="1"/>
</dbReference>
<evidence type="ECO:0000256" key="1">
    <source>
        <dbReference type="SAM" id="Phobius"/>
    </source>
</evidence>
<organism evidence="5">
    <name type="scientific">hydrothermal vent metagenome</name>
    <dbReference type="NCBI Taxonomy" id="652676"/>
    <lineage>
        <taxon>unclassified sequences</taxon>
        <taxon>metagenomes</taxon>
        <taxon>ecological metagenomes</taxon>
    </lineage>
</organism>
<evidence type="ECO:0000259" key="2">
    <source>
        <dbReference type="Pfam" id="PF01966"/>
    </source>
</evidence>